<sequence>MSEALATDSAAEVDDLTASALLASIRSERDTENAAAARQLDLAARWADLHPPESIHLAAAFTTPGSEHEEPIAGEGCPLVAEFCVAELGAVLGTSTTAAKKLIGHALELRHRLPRMWGQVHAGMVPAWRARSVAEATIHAVPSLTREAASWVDDQVSAVAGKVGVAQLDRLVQEAIKRFQLAAPDPASDPEDGYLYVDPRHVTVHDQDVHFAGTIHVEADLDLADGIDLDHALARDAATQKALGSTETLDVRRAKALGNLARTQTALDLFHAQDATAAPSEDDRKDDLPVAREVVLHAHFDADLVEETMVFGPTGRMENRQKLLLLEQLQSWCADSRTTVTIKPVIDLNHNLTAPGYDIPDRIREQVILRDRTCVFPHCTRPARGCDIDHITAYDHDADAEGRSQPGPTRSDNLACLCRSHHRLKTFTSWRYQMAAPGVFEWTSPHGHQFRRDRSGTTPVEPARP</sequence>
<keyword evidence="4" id="KW-1185">Reference proteome</keyword>
<evidence type="ECO:0000313" key="4">
    <source>
        <dbReference type="Proteomes" id="UP000198742"/>
    </source>
</evidence>
<evidence type="ECO:0000256" key="1">
    <source>
        <dbReference type="SAM" id="MobiDB-lite"/>
    </source>
</evidence>
<dbReference type="InterPro" id="IPR003615">
    <property type="entry name" value="HNH_nuc"/>
</dbReference>
<dbReference type="STRING" id="402596.SAMN04489844_2723"/>
<protein>
    <recommendedName>
        <fullName evidence="2">HNH nuclease domain-containing protein</fullName>
    </recommendedName>
</protein>
<dbReference type="CDD" id="cd00085">
    <property type="entry name" value="HNHc"/>
    <property type="match status" value="1"/>
</dbReference>
<dbReference type="EMBL" id="FNRT01000002">
    <property type="protein sequence ID" value="SEC65948.1"/>
    <property type="molecule type" value="Genomic_DNA"/>
</dbReference>
<feature type="region of interest" description="Disordered" evidence="1">
    <location>
        <begin position="444"/>
        <end position="465"/>
    </location>
</feature>
<organism evidence="3 4">
    <name type="scientific">Nocardioides exalbidus</name>
    <dbReference type="NCBI Taxonomy" id="402596"/>
    <lineage>
        <taxon>Bacteria</taxon>
        <taxon>Bacillati</taxon>
        <taxon>Actinomycetota</taxon>
        <taxon>Actinomycetes</taxon>
        <taxon>Propionibacteriales</taxon>
        <taxon>Nocardioidaceae</taxon>
        <taxon>Nocardioides</taxon>
    </lineage>
</organism>
<proteinExistence type="predicted"/>
<evidence type="ECO:0000259" key="2">
    <source>
        <dbReference type="SMART" id="SM00507"/>
    </source>
</evidence>
<dbReference type="SMART" id="SM00507">
    <property type="entry name" value="HNHc"/>
    <property type="match status" value="1"/>
</dbReference>
<feature type="domain" description="HNH nuclease" evidence="2">
    <location>
        <begin position="362"/>
        <end position="423"/>
    </location>
</feature>
<dbReference type="Proteomes" id="UP000198742">
    <property type="component" value="Unassembled WGS sequence"/>
</dbReference>
<dbReference type="OrthoDB" id="3778721at2"/>
<dbReference type="AlphaFoldDB" id="A0A1H4UC34"/>
<name>A0A1H4UC34_9ACTN</name>
<evidence type="ECO:0000313" key="3">
    <source>
        <dbReference type="EMBL" id="SEC65948.1"/>
    </source>
</evidence>
<accession>A0A1H4UC34</accession>
<gene>
    <name evidence="3" type="ORF">SAMN04489844_2723</name>
</gene>
<reference evidence="4" key="1">
    <citation type="submission" date="2016-10" db="EMBL/GenBank/DDBJ databases">
        <authorList>
            <person name="Varghese N."/>
            <person name="Submissions S."/>
        </authorList>
    </citation>
    <scope>NUCLEOTIDE SEQUENCE [LARGE SCALE GENOMIC DNA]</scope>
    <source>
        <strain evidence="4">DSM 22017</strain>
    </source>
</reference>
<dbReference type="RefSeq" id="WP_090969581.1">
    <property type="nucleotide sequence ID" value="NZ_FNRT01000002.1"/>
</dbReference>